<feature type="region of interest" description="Disordered" evidence="1">
    <location>
        <begin position="1"/>
        <end position="22"/>
    </location>
</feature>
<feature type="non-terminal residue" evidence="2">
    <location>
        <position position="68"/>
    </location>
</feature>
<organism evidence="2">
    <name type="scientific">Arion vulgaris</name>
    <dbReference type="NCBI Taxonomy" id="1028688"/>
    <lineage>
        <taxon>Eukaryota</taxon>
        <taxon>Metazoa</taxon>
        <taxon>Spiralia</taxon>
        <taxon>Lophotrochozoa</taxon>
        <taxon>Mollusca</taxon>
        <taxon>Gastropoda</taxon>
        <taxon>Heterobranchia</taxon>
        <taxon>Euthyneura</taxon>
        <taxon>Panpulmonata</taxon>
        <taxon>Eupulmonata</taxon>
        <taxon>Stylommatophora</taxon>
        <taxon>Helicina</taxon>
        <taxon>Arionoidea</taxon>
        <taxon>Arionidae</taxon>
        <taxon>Arion</taxon>
    </lineage>
</organism>
<evidence type="ECO:0000256" key="1">
    <source>
        <dbReference type="SAM" id="MobiDB-lite"/>
    </source>
</evidence>
<feature type="non-terminal residue" evidence="2">
    <location>
        <position position="1"/>
    </location>
</feature>
<accession>A0A0B6YTM1</accession>
<evidence type="ECO:0000313" key="2">
    <source>
        <dbReference type="EMBL" id="CEK59447.1"/>
    </source>
</evidence>
<name>A0A0B6YTM1_9EUPU</name>
<proteinExistence type="predicted"/>
<sequence>RDASVIRFTQPTEKRSSLSQDSATELRKVYFTEQLGGSQARMYKSRGCSANSTRKTGNRTENYSRITN</sequence>
<feature type="compositionally biased region" description="Polar residues" evidence="1">
    <location>
        <begin position="7"/>
        <end position="22"/>
    </location>
</feature>
<protein>
    <submittedName>
        <fullName evidence="2">Uncharacterized protein</fullName>
    </submittedName>
</protein>
<gene>
    <name evidence="2" type="primary">ORF36339</name>
</gene>
<feature type="compositionally biased region" description="Polar residues" evidence="1">
    <location>
        <begin position="48"/>
        <end position="68"/>
    </location>
</feature>
<dbReference type="EMBL" id="HACG01012582">
    <property type="protein sequence ID" value="CEK59447.1"/>
    <property type="molecule type" value="Transcribed_RNA"/>
</dbReference>
<dbReference type="AlphaFoldDB" id="A0A0B6YTM1"/>
<feature type="region of interest" description="Disordered" evidence="1">
    <location>
        <begin position="41"/>
        <end position="68"/>
    </location>
</feature>
<reference evidence="2" key="1">
    <citation type="submission" date="2014-12" db="EMBL/GenBank/DDBJ databases">
        <title>Insight into the proteome of Arion vulgaris.</title>
        <authorList>
            <person name="Aradska J."/>
            <person name="Bulat T."/>
            <person name="Smidak R."/>
            <person name="Sarate P."/>
            <person name="Gangsoo J."/>
            <person name="Sialana F."/>
            <person name="Bilban M."/>
            <person name="Lubec G."/>
        </authorList>
    </citation>
    <scope>NUCLEOTIDE SEQUENCE</scope>
    <source>
        <tissue evidence="2">Skin</tissue>
    </source>
</reference>